<dbReference type="InterPro" id="IPR000524">
    <property type="entry name" value="Tscrpt_reg_HTH_GntR"/>
</dbReference>
<keyword evidence="3" id="KW-0804">Transcription</keyword>
<dbReference type="PRINTS" id="PR00035">
    <property type="entry name" value="HTHGNTR"/>
</dbReference>
<sequence>MTPPQTKIYVEILRQIREIIDQDSLVSGDKIPSERELADRLNVGRSSVREALRALEFLGMIETKRGEGTYIKDFRENHLVELLGTFILQDPKAIADLFEMNSLLEKNALQLLLEKQIEEELKMLQSRMDTTTLSLNEFMEEIVRVTDNHLLYRIWMIINQYMSVVCKREHQEYHSQITYLSILQGLLEKDSESVFRLYQQIRLKKD</sequence>
<evidence type="ECO:0000313" key="5">
    <source>
        <dbReference type="EMBL" id="MFC0270281.1"/>
    </source>
</evidence>
<organism evidence="5 6">
    <name type="scientific">Metabacillus herbersteinensis</name>
    <dbReference type="NCBI Taxonomy" id="283816"/>
    <lineage>
        <taxon>Bacteria</taxon>
        <taxon>Bacillati</taxon>
        <taxon>Bacillota</taxon>
        <taxon>Bacilli</taxon>
        <taxon>Bacillales</taxon>
        <taxon>Bacillaceae</taxon>
        <taxon>Metabacillus</taxon>
    </lineage>
</organism>
<dbReference type="Gene3D" id="1.10.10.10">
    <property type="entry name" value="Winged helix-like DNA-binding domain superfamily/Winged helix DNA-binding domain"/>
    <property type="match status" value="1"/>
</dbReference>
<keyword evidence="2" id="KW-0238">DNA-binding</keyword>
<proteinExistence type="predicted"/>
<dbReference type="Pfam" id="PF00392">
    <property type="entry name" value="GntR"/>
    <property type="match status" value="1"/>
</dbReference>
<gene>
    <name evidence="5" type="ORF">ACFFIX_02245</name>
</gene>
<keyword evidence="1" id="KW-0805">Transcription regulation</keyword>
<evidence type="ECO:0000256" key="3">
    <source>
        <dbReference type="ARBA" id="ARBA00023163"/>
    </source>
</evidence>
<dbReference type="SMART" id="SM00345">
    <property type="entry name" value="HTH_GNTR"/>
    <property type="match status" value="1"/>
</dbReference>
<feature type="domain" description="HTH gntR-type" evidence="4">
    <location>
        <begin position="6"/>
        <end position="74"/>
    </location>
</feature>
<reference evidence="5 6" key="1">
    <citation type="submission" date="2024-09" db="EMBL/GenBank/DDBJ databases">
        <authorList>
            <person name="Sun Q."/>
            <person name="Mori K."/>
        </authorList>
    </citation>
    <scope>NUCLEOTIDE SEQUENCE [LARGE SCALE GENOMIC DNA]</scope>
    <source>
        <strain evidence="5 6">CCM 7228</strain>
    </source>
</reference>
<comment type="caution">
    <text evidence="5">The sequence shown here is derived from an EMBL/GenBank/DDBJ whole genome shotgun (WGS) entry which is preliminary data.</text>
</comment>
<dbReference type="InterPro" id="IPR036390">
    <property type="entry name" value="WH_DNA-bd_sf"/>
</dbReference>
<dbReference type="Proteomes" id="UP001589854">
    <property type="component" value="Unassembled WGS sequence"/>
</dbReference>
<protein>
    <submittedName>
        <fullName evidence="5">FadR/GntR family transcriptional regulator</fullName>
    </submittedName>
</protein>
<dbReference type="SUPFAM" id="SSF46785">
    <property type="entry name" value="Winged helix' DNA-binding domain"/>
    <property type="match status" value="1"/>
</dbReference>
<dbReference type="PANTHER" id="PTHR43537:SF54">
    <property type="entry name" value="TRANSCRIPTIONAL REGULATOR, GNTR FAMILY"/>
    <property type="match status" value="1"/>
</dbReference>
<evidence type="ECO:0000259" key="4">
    <source>
        <dbReference type="PROSITE" id="PS50949"/>
    </source>
</evidence>
<keyword evidence="6" id="KW-1185">Reference proteome</keyword>
<dbReference type="CDD" id="cd07377">
    <property type="entry name" value="WHTH_GntR"/>
    <property type="match status" value="1"/>
</dbReference>
<dbReference type="PROSITE" id="PS50949">
    <property type="entry name" value="HTH_GNTR"/>
    <property type="match status" value="1"/>
</dbReference>
<accession>A0ABV6G9C5</accession>
<evidence type="ECO:0000256" key="1">
    <source>
        <dbReference type="ARBA" id="ARBA00023015"/>
    </source>
</evidence>
<evidence type="ECO:0000313" key="6">
    <source>
        <dbReference type="Proteomes" id="UP001589854"/>
    </source>
</evidence>
<dbReference type="PANTHER" id="PTHR43537">
    <property type="entry name" value="TRANSCRIPTIONAL REGULATOR, GNTR FAMILY"/>
    <property type="match status" value="1"/>
</dbReference>
<name>A0ABV6G9C5_9BACI</name>
<dbReference type="InterPro" id="IPR036388">
    <property type="entry name" value="WH-like_DNA-bd_sf"/>
</dbReference>
<evidence type="ECO:0000256" key="2">
    <source>
        <dbReference type="ARBA" id="ARBA00023125"/>
    </source>
</evidence>
<dbReference type="EMBL" id="JBHLVO010000001">
    <property type="protein sequence ID" value="MFC0270281.1"/>
    <property type="molecule type" value="Genomic_DNA"/>
</dbReference>
<dbReference type="RefSeq" id="WP_378930057.1">
    <property type="nucleotide sequence ID" value="NZ_JBHLVO010000001.1"/>
</dbReference>